<organism evidence="2">
    <name type="scientific">Mycobacterium xenopi 4042</name>
    <dbReference type="NCBI Taxonomy" id="1299334"/>
    <lineage>
        <taxon>Bacteria</taxon>
        <taxon>Bacillati</taxon>
        <taxon>Actinomycetota</taxon>
        <taxon>Actinomycetes</taxon>
        <taxon>Mycobacteriales</taxon>
        <taxon>Mycobacteriaceae</taxon>
        <taxon>Mycobacterium</taxon>
    </lineage>
</organism>
<dbReference type="InterPro" id="IPR027417">
    <property type="entry name" value="P-loop_NTPase"/>
</dbReference>
<dbReference type="AlphaFoldDB" id="X8DD74"/>
<evidence type="ECO:0000313" key="2">
    <source>
        <dbReference type="EMBL" id="EUA65445.1"/>
    </source>
</evidence>
<feature type="compositionally biased region" description="Polar residues" evidence="1">
    <location>
        <begin position="244"/>
        <end position="264"/>
    </location>
</feature>
<reference evidence="2" key="1">
    <citation type="submission" date="2014-01" db="EMBL/GenBank/DDBJ databases">
        <authorList>
            <person name="Brown-Elliot B."/>
            <person name="Wallace R."/>
            <person name="Lenaerts A."/>
            <person name="Ordway D."/>
            <person name="DeGroote M.A."/>
            <person name="Parker T."/>
            <person name="Sizemore C."/>
            <person name="Tallon L.J."/>
            <person name="Sadzewicz L.K."/>
            <person name="Sengamalay N."/>
            <person name="Fraser C.M."/>
            <person name="Hine E."/>
            <person name="Shefchek K.A."/>
            <person name="Das S.P."/>
            <person name="Tettelin H."/>
        </authorList>
    </citation>
    <scope>NUCLEOTIDE SEQUENCE [LARGE SCALE GENOMIC DNA]</scope>
    <source>
        <strain evidence="2">4042</strain>
    </source>
</reference>
<proteinExistence type="predicted"/>
<dbReference type="Gene3D" id="3.40.50.300">
    <property type="entry name" value="P-loop containing nucleotide triphosphate hydrolases"/>
    <property type="match status" value="1"/>
</dbReference>
<dbReference type="EMBL" id="JAOB01000027">
    <property type="protein sequence ID" value="EUA65445.1"/>
    <property type="molecule type" value="Genomic_DNA"/>
</dbReference>
<accession>X8DD74</accession>
<evidence type="ECO:0000256" key="1">
    <source>
        <dbReference type="SAM" id="MobiDB-lite"/>
    </source>
</evidence>
<dbReference type="SUPFAM" id="SSF52540">
    <property type="entry name" value="P-loop containing nucleoside triphosphate hydrolases"/>
    <property type="match status" value="1"/>
</dbReference>
<sequence length="295" mass="31698">MPITAAKIGDDSGPIIGYNRMSGFNEPVHFDLLGVTEKNKSASYALVGDLGSGKSVLLKILGWVVVDLAGQAFAIDRSRMGEYVPVAASVRGSVVIDPTNPQYTLDLLRVIPGADVAERILPVLMRLFQIKAGSPESNLLSDLIEPNYRARHKIKGLPELVTHTAHLARHPDQASGPSPTPTRPSSPKSPHSCGSGHSAPTLASCSPTTCHRFRSMPRSSCCAPTSWPCPAKTKTLQTIPRNCSAMSSTTCSPRSPGRFSSPNRANPAGSACSTSMRPSPHPLTHWERHHRRFRG</sequence>
<dbReference type="PATRIC" id="fig|1299334.3.peg.2428"/>
<feature type="region of interest" description="Disordered" evidence="1">
    <location>
        <begin position="169"/>
        <end position="201"/>
    </location>
</feature>
<feature type="region of interest" description="Disordered" evidence="1">
    <location>
        <begin position="244"/>
        <end position="295"/>
    </location>
</feature>
<protein>
    <submittedName>
        <fullName evidence="2">AAA-like domain protein</fullName>
    </submittedName>
</protein>
<gene>
    <name evidence="2" type="ORF">I553_10742</name>
</gene>
<name>X8DD74_MYCXE</name>
<comment type="caution">
    <text evidence="2">The sequence shown here is derived from an EMBL/GenBank/DDBJ whole genome shotgun (WGS) entry which is preliminary data.</text>
</comment>